<dbReference type="Proteomes" id="UP000193553">
    <property type="component" value="Unassembled WGS sequence"/>
</dbReference>
<evidence type="ECO:0000313" key="2">
    <source>
        <dbReference type="Proteomes" id="UP000193553"/>
    </source>
</evidence>
<dbReference type="OrthoDB" id="8454040at2"/>
<dbReference type="EMBL" id="NAFI01000180">
    <property type="protein sequence ID" value="OSJ06148.1"/>
    <property type="molecule type" value="Genomic_DNA"/>
</dbReference>
<protein>
    <submittedName>
        <fullName evidence="1">Uncharacterized protein</fullName>
    </submittedName>
</protein>
<evidence type="ECO:0000313" key="1">
    <source>
        <dbReference type="EMBL" id="OSJ06148.1"/>
    </source>
</evidence>
<gene>
    <name evidence="1" type="ORF">BSZ18_23700</name>
</gene>
<reference evidence="1 2" key="1">
    <citation type="submission" date="2017-03" db="EMBL/GenBank/DDBJ databases">
        <title>Whole genome sequences of fourteen strains of Bradyrhizobium canariense and one strain of Bradyrhizobium japonicum isolated from Lupinus (Papilionoideae: Genisteae) species in Algeria.</title>
        <authorList>
            <person name="Crovadore J."/>
            <person name="Chekireb D."/>
            <person name="Brachmann A."/>
            <person name="Chablais R."/>
            <person name="Cochard B."/>
            <person name="Lefort F."/>
        </authorList>
    </citation>
    <scope>NUCLEOTIDE SEQUENCE [LARGE SCALE GENOMIC DNA]</scope>
    <source>
        <strain evidence="1 2">UBMA195</strain>
    </source>
</reference>
<comment type="caution">
    <text evidence="1">The sequence shown here is derived from an EMBL/GenBank/DDBJ whole genome shotgun (WGS) entry which is preliminary data.</text>
</comment>
<proteinExistence type="predicted"/>
<accession>A0A1X3H3F3</accession>
<dbReference type="RefSeq" id="WP_085454897.1">
    <property type="nucleotide sequence ID" value="NZ_NAFD01000184.1"/>
</dbReference>
<name>A0A1X3H3F3_9BRAD</name>
<dbReference type="AlphaFoldDB" id="A0A1X3H3F3"/>
<organism evidence="1 2">
    <name type="scientific">Bradyrhizobium canariense</name>
    <dbReference type="NCBI Taxonomy" id="255045"/>
    <lineage>
        <taxon>Bacteria</taxon>
        <taxon>Pseudomonadati</taxon>
        <taxon>Pseudomonadota</taxon>
        <taxon>Alphaproteobacteria</taxon>
        <taxon>Hyphomicrobiales</taxon>
        <taxon>Nitrobacteraceae</taxon>
        <taxon>Bradyrhizobium</taxon>
    </lineage>
</organism>
<sequence>MTFILKTMRRALFDHRIRQMRAAFHAACAPFFQELEDVKQEADDFQRRVDAGSAHWEEYNEETGAGRHYGEEFGERRLEAEAALLLVRKAFVVVIYHLWERGARRWVPQARKKPNHADLVAALTEALIVIDKAGLEELRLLVNCLKHNSEYARKLYVLRRDLFEGDFDPDSIHPATGKPFMNIDWAEKVMLTGDNVEHYFQVVQNSGPK</sequence>